<evidence type="ECO:0000313" key="3">
    <source>
        <dbReference type="EMBL" id="MDX5983377.1"/>
    </source>
</evidence>
<keyword evidence="3" id="KW-0503">Monooxygenase</keyword>
<dbReference type="Pfam" id="PF03992">
    <property type="entry name" value="ABM"/>
    <property type="match status" value="1"/>
</dbReference>
<dbReference type="InterPro" id="IPR007138">
    <property type="entry name" value="ABM_dom"/>
</dbReference>
<evidence type="ECO:0000313" key="4">
    <source>
        <dbReference type="Proteomes" id="UP001279660"/>
    </source>
</evidence>
<feature type="region of interest" description="Disordered" evidence="1">
    <location>
        <begin position="107"/>
        <end position="131"/>
    </location>
</feature>
<dbReference type="Gene3D" id="3.30.70.100">
    <property type="match status" value="1"/>
</dbReference>
<dbReference type="Proteomes" id="UP001279660">
    <property type="component" value="Unassembled WGS sequence"/>
</dbReference>
<evidence type="ECO:0000259" key="2">
    <source>
        <dbReference type="PROSITE" id="PS51725"/>
    </source>
</evidence>
<dbReference type="InterPro" id="IPR052936">
    <property type="entry name" value="Jasmonate_Hydroxylase-like"/>
</dbReference>
<feature type="domain" description="ABM" evidence="2">
    <location>
        <begin position="2"/>
        <end position="90"/>
    </location>
</feature>
<dbReference type="InterPro" id="IPR011008">
    <property type="entry name" value="Dimeric_a/b-barrel"/>
</dbReference>
<name>A0ABU4PJQ2_9SPHN</name>
<gene>
    <name evidence="3" type="ORF">SIL82_03830</name>
</gene>
<feature type="compositionally biased region" description="Low complexity" evidence="1">
    <location>
        <begin position="121"/>
        <end position="131"/>
    </location>
</feature>
<evidence type="ECO:0000256" key="1">
    <source>
        <dbReference type="SAM" id="MobiDB-lite"/>
    </source>
</evidence>
<dbReference type="EMBL" id="JAWXXV010000001">
    <property type="protein sequence ID" value="MDX5983377.1"/>
    <property type="molecule type" value="Genomic_DNA"/>
</dbReference>
<keyword evidence="3" id="KW-0560">Oxidoreductase</keyword>
<reference evidence="3 4" key="1">
    <citation type="submission" date="2023-11" db="EMBL/GenBank/DDBJ databases">
        <title>MicrobeMod: A computational toolkit for identifying prokaryotic methylation and restriction-modification with nanopore sequencing.</title>
        <authorList>
            <person name="Crits-Christoph A."/>
            <person name="Kang S.C."/>
            <person name="Lee H."/>
            <person name="Ostrov N."/>
        </authorList>
    </citation>
    <scope>NUCLEOTIDE SEQUENCE [LARGE SCALE GENOMIC DNA]</scope>
    <source>
        <strain evidence="3 4">ATCC 14820</strain>
    </source>
</reference>
<dbReference type="PANTHER" id="PTHR37811">
    <property type="entry name" value="BLL5343 PROTEIN"/>
    <property type="match status" value="1"/>
</dbReference>
<protein>
    <submittedName>
        <fullName evidence="3">Antibiotic biosynthesis monooxygenase</fullName>
        <ecNumber evidence="3">1.14.-.-</ecNumber>
    </submittedName>
</protein>
<dbReference type="PANTHER" id="PTHR37811:SF2">
    <property type="entry name" value="ABM DOMAIN-CONTAINING PROTEIN"/>
    <property type="match status" value="1"/>
</dbReference>
<accession>A0ABU4PJQ2</accession>
<comment type="caution">
    <text evidence="3">The sequence shown here is derived from an EMBL/GenBank/DDBJ whole genome shotgun (WGS) entry which is preliminary data.</text>
</comment>
<dbReference type="EC" id="1.14.-.-" evidence="3"/>
<proteinExistence type="predicted"/>
<dbReference type="PROSITE" id="PS51725">
    <property type="entry name" value="ABM"/>
    <property type="match status" value="1"/>
</dbReference>
<organism evidence="3 4">
    <name type="scientific">Sphingomonas echinoides</name>
    <dbReference type="NCBI Taxonomy" id="59803"/>
    <lineage>
        <taxon>Bacteria</taxon>
        <taxon>Pseudomonadati</taxon>
        <taxon>Pseudomonadota</taxon>
        <taxon>Alphaproteobacteria</taxon>
        <taxon>Sphingomonadales</taxon>
        <taxon>Sphingomonadaceae</taxon>
        <taxon>Sphingomonas</taxon>
    </lineage>
</organism>
<sequence>MIAVIFEVELAEGRMDRYLELAAALRGELETIDGFLSVERFQSLSTSNRMVSLSFFRDEKAVHAWRNTIAHRATQAQGRAGIFTNYRLRVADVIRDYGMVDRNEAPADSVAIHPPTPPTPASAFARTAKRR</sequence>
<dbReference type="GO" id="GO:0004497">
    <property type="term" value="F:monooxygenase activity"/>
    <property type="evidence" value="ECO:0007669"/>
    <property type="project" value="UniProtKB-KW"/>
</dbReference>
<dbReference type="SUPFAM" id="SSF54909">
    <property type="entry name" value="Dimeric alpha+beta barrel"/>
    <property type="match status" value="1"/>
</dbReference>
<dbReference type="RefSeq" id="WP_010405236.1">
    <property type="nucleotide sequence ID" value="NZ_JAWXXV010000001.1"/>
</dbReference>
<keyword evidence="4" id="KW-1185">Reference proteome</keyword>